<dbReference type="PANTHER" id="PTHR31751">
    <property type="entry name" value="SI:CH211-108C17.2-RELATED-RELATED"/>
    <property type="match status" value="1"/>
</dbReference>
<dbReference type="AlphaFoldDB" id="V4AGR9"/>
<gene>
    <name evidence="1" type="ORF">LOTGIDRAFT_116126</name>
</gene>
<dbReference type="PANTHER" id="PTHR31751:SF42">
    <property type="entry name" value="PROTEIN CBG10204"/>
    <property type="match status" value="1"/>
</dbReference>
<sequence length="433" mass="49765">MKHHPLHLQTILRRKKIVFESNLLQLFDTCPHCAHPSQSHIVDKPNSGFGTMVRVEQRCMDCEFTRKLDSQPMLKQMPLGNLMLSASILFSGSQISQVLRMLHIFNVATYSRQTFQRHQNDYVIPTIINGWKEKQADLIAELKENQIHLAGDRRNNSPCHSAKYGTYTFIEQTSKKVVDLQQVQSSEACSSNACELFGFKRGVSFLTEQLTCRGLVTDRHRSIAAFIRDDLKVNNPMCAEMDHFNDVWHTAKGLGKKTIKIGTKQPEVNLWKKSIVNHMYFVAATAPKENRRDHLKDRWLSLDNHLRDIHENDLDLNPMCDHGHLLYDRNKEWFVRGTVGSAMLTDLLTSNAVVKDVQNLTPRFQTSSLEAFHSLGVRFAPKHIHFGWLGQLARTYLAAMHHNENANRMQAITRNGLPQYRVSFPKYKSGHQN</sequence>
<organism evidence="1 2">
    <name type="scientific">Lottia gigantea</name>
    <name type="common">Giant owl limpet</name>
    <dbReference type="NCBI Taxonomy" id="225164"/>
    <lineage>
        <taxon>Eukaryota</taxon>
        <taxon>Metazoa</taxon>
        <taxon>Spiralia</taxon>
        <taxon>Lophotrochozoa</taxon>
        <taxon>Mollusca</taxon>
        <taxon>Gastropoda</taxon>
        <taxon>Patellogastropoda</taxon>
        <taxon>Lottioidea</taxon>
        <taxon>Lottiidae</taxon>
        <taxon>Lottia</taxon>
    </lineage>
</organism>
<protein>
    <submittedName>
        <fullName evidence="1">Uncharacterized protein</fullName>
    </submittedName>
</protein>
<dbReference type="GeneID" id="20231305"/>
<dbReference type="RefSeq" id="XP_009053212.1">
    <property type="nucleotide sequence ID" value="XM_009054964.1"/>
</dbReference>
<dbReference type="EMBL" id="KB201549">
    <property type="protein sequence ID" value="ESO96097.1"/>
    <property type="molecule type" value="Genomic_DNA"/>
</dbReference>
<reference evidence="1 2" key="1">
    <citation type="journal article" date="2013" name="Nature">
        <title>Insights into bilaterian evolution from three spiralian genomes.</title>
        <authorList>
            <person name="Simakov O."/>
            <person name="Marletaz F."/>
            <person name="Cho S.J."/>
            <person name="Edsinger-Gonzales E."/>
            <person name="Havlak P."/>
            <person name="Hellsten U."/>
            <person name="Kuo D.H."/>
            <person name="Larsson T."/>
            <person name="Lv J."/>
            <person name="Arendt D."/>
            <person name="Savage R."/>
            <person name="Osoegawa K."/>
            <person name="de Jong P."/>
            <person name="Grimwood J."/>
            <person name="Chapman J.A."/>
            <person name="Shapiro H."/>
            <person name="Aerts A."/>
            <person name="Otillar R.P."/>
            <person name="Terry A.Y."/>
            <person name="Boore J.L."/>
            <person name="Grigoriev I.V."/>
            <person name="Lindberg D.R."/>
            <person name="Seaver E.C."/>
            <person name="Weisblat D.A."/>
            <person name="Putnam N.H."/>
            <person name="Rokhsar D.S."/>
        </authorList>
    </citation>
    <scope>NUCLEOTIDE SEQUENCE [LARGE SCALE GENOMIC DNA]</scope>
</reference>
<name>V4AGR9_LOTGI</name>
<dbReference type="KEGG" id="lgi:LOTGIDRAFT_116126"/>
<accession>V4AGR9</accession>
<dbReference type="HOGENOM" id="CLU_024040_1_0_1"/>
<evidence type="ECO:0000313" key="1">
    <source>
        <dbReference type="EMBL" id="ESO96097.1"/>
    </source>
</evidence>
<dbReference type="OMA" id="FITDRHR"/>
<evidence type="ECO:0000313" key="2">
    <source>
        <dbReference type="Proteomes" id="UP000030746"/>
    </source>
</evidence>
<dbReference type="CTD" id="20231305"/>
<proteinExistence type="predicted"/>
<keyword evidence="2" id="KW-1185">Reference proteome</keyword>
<dbReference type="Proteomes" id="UP000030746">
    <property type="component" value="Unassembled WGS sequence"/>
</dbReference>
<dbReference type="OrthoDB" id="5973657at2759"/>